<feature type="region of interest" description="Disordered" evidence="1">
    <location>
        <begin position="123"/>
        <end position="143"/>
    </location>
</feature>
<dbReference type="RefSeq" id="WP_309983535.1">
    <property type="nucleotide sequence ID" value="NZ_JAVDTI010000002.1"/>
</dbReference>
<sequence length="143" mass="16222">MSKLDNFSETSVKLTLGGHEYVVRFGITSRRRIEELHPGFDLTKTEMPEFEIILFLIQNGIEPEDRKWKDEAEFIRIFEECTDAETLSKVPLAFMNAMGFTGRVFAPAVGRLFQTIQEIREATQAEAQSQSSTGETTGETQPK</sequence>
<protein>
    <recommendedName>
        <fullName evidence="4">Tail assembly chaperone</fullName>
    </recommendedName>
</protein>
<dbReference type="EMBL" id="JAVDTI010000002">
    <property type="protein sequence ID" value="MDR6805571.1"/>
    <property type="molecule type" value="Genomic_DNA"/>
</dbReference>
<evidence type="ECO:0008006" key="4">
    <source>
        <dbReference type="Google" id="ProtNLM"/>
    </source>
</evidence>
<evidence type="ECO:0000313" key="2">
    <source>
        <dbReference type="EMBL" id="MDR6805571.1"/>
    </source>
</evidence>
<comment type="caution">
    <text evidence="2">The sequence shown here is derived from an EMBL/GenBank/DDBJ whole genome shotgun (WGS) entry which is preliminary data.</text>
</comment>
<dbReference type="Proteomes" id="UP001264980">
    <property type="component" value="Unassembled WGS sequence"/>
</dbReference>
<evidence type="ECO:0000256" key="1">
    <source>
        <dbReference type="SAM" id="MobiDB-lite"/>
    </source>
</evidence>
<accession>A0ABU1QWN2</accession>
<proteinExistence type="predicted"/>
<feature type="compositionally biased region" description="Low complexity" evidence="1">
    <location>
        <begin position="128"/>
        <end position="143"/>
    </location>
</feature>
<name>A0ABU1QWN2_9BACT</name>
<evidence type="ECO:0000313" key="3">
    <source>
        <dbReference type="Proteomes" id="UP001264980"/>
    </source>
</evidence>
<gene>
    <name evidence="2" type="ORF">J2W84_002617</name>
</gene>
<reference evidence="2 3" key="1">
    <citation type="submission" date="2023-07" db="EMBL/GenBank/DDBJ databases">
        <title>Sorghum-associated microbial communities from plants grown in Nebraska, USA.</title>
        <authorList>
            <person name="Schachtman D."/>
        </authorList>
    </citation>
    <scope>NUCLEOTIDE SEQUENCE [LARGE SCALE GENOMIC DNA]</scope>
    <source>
        <strain evidence="2 3">BE57</strain>
    </source>
</reference>
<keyword evidence="3" id="KW-1185">Reference proteome</keyword>
<organism evidence="2 3">
    <name type="scientific">Dyadobacter fermentans</name>
    <dbReference type="NCBI Taxonomy" id="94254"/>
    <lineage>
        <taxon>Bacteria</taxon>
        <taxon>Pseudomonadati</taxon>
        <taxon>Bacteroidota</taxon>
        <taxon>Cytophagia</taxon>
        <taxon>Cytophagales</taxon>
        <taxon>Spirosomataceae</taxon>
        <taxon>Dyadobacter</taxon>
    </lineage>
</organism>